<evidence type="ECO:0000313" key="3">
    <source>
        <dbReference type="EMBL" id="AVH81532.1"/>
    </source>
</evidence>
<comment type="similarity">
    <text evidence="1">Belongs to the transposase IS21/IS408/IS1162 family.</text>
</comment>
<organism evidence="3">
    <name type="scientific">Enterococcus faecium</name>
    <name type="common">Streptococcus faecium</name>
    <dbReference type="NCBI Taxonomy" id="1352"/>
    <lineage>
        <taxon>Bacteria</taxon>
        <taxon>Bacillati</taxon>
        <taxon>Bacillota</taxon>
        <taxon>Bacilli</taxon>
        <taxon>Lactobacillales</taxon>
        <taxon>Enterococcaceae</taxon>
        <taxon>Enterococcus</taxon>
    </lineage>
</organism>
<dbReference type="GO" id="GO:0015074">
    <property type="term" value="P:DNA integration"/>
    <property type="evidence" value="ECO:0007669"/>
    <property type="project" value="InterPro"/>
</dbReference>
<dbReference type="InterPro" id="IPR036397">
    <property type="entry name" value="RNaseH_sf"/>
</dbReference>
<dbReference type="Gene3D" id="3.30.420.10">
    <property type="entry name" value="Ribonuclease H-like superfamily/Ribonuclease H"/>
    <property type="match status" value="1"/>
</dbReference>
<dbReference type="PROSITE" id="PS50994">
    <property type="entry name" value="INTEGRASE"/>
    <property type="match status" value="1"/>
</dbReference>
<dbReference type="Pfam" id="PF22483">
    <property type="entry name" value="Mu-transpos_C_2"/>
    <property type="match status" value="1"/>
</dbReference>
<evidence type="ECO:0000256" key="1">
    <source>
        <dbReference type="ARBA" id="ARBA00009277"/>
    </source>
</evidence>
<keyword evidence="3" id="KW-0614">Plasmid</keyword>
<accession>A0A3P8MN56</accession>
<dbReference type="PANTHER" id="PTHR35004:SF7">
    <property type="entry name" value="INTEGRASE PROTEIN"/>
    <property type="match status" value="1"/>
</dbReference>
<reference evidence="3" key="1">
    <citation type="journal article" date="2018" name="Front. Microbiol.">
        <title>Characterization of a Multiresistance Plasmid Carrying the optrA and cfr Resistance Genes From an Enterococcus faecium Clinical Isolate.</title>
        <authorList>
            <person name="Morroni G."/>
            <person name="Brenciani A."/>
            <person name="Antonelli A."/>
            <person name="D'Andrea M.M."/>
            <person name="Di Pilato V."/>
            <person name="Fioriti S."/>
            <person name="Mingoia M."/>
            <person name="Vignaroli C."/>
            <person name="Cirioni O."/>
            <person name="Biavasco F."/>
            <person name="Varaldo P.E."/>
            <person name="Rossolini G.M."/>
            <person name="Giovanetti E."/>
        </authorList>
    </citation>
    <scope>NUCLEOTIDE SEQUENCE</scope>
    <source>
        <strain evidence="3">E35048</strain>
        <plasmid evidence="3">pE35048-oc</plasmid>
    </source>
</reference>
<dbReference type="RefSeq" id="WP_125276230.1">
    <property type="nucleotide sequence ID" value="NZ_MF580438.1"/>
</dbReference>
<geneLocation type="plasmid" evidence="3">
    <name>pE35048-oc</name>
</geneLocation>
<dbReference type="EMBL" id="MF580438">
    <property type="protein sequence ID" value="AVH81532.1"/>
    <property type="molecule type" value="Genomic_DNA"/>
</dbReference>
<feature type="domain" description="Integrase catalytic" evidence="2">
    <location>
        <begin position="145"/>
        <end position="321"/>
    </location>
</feature>
<name>A0A3P8MN56_ENTFC</name>
<dbReference type="GO" id="GO:0003676">
    <property type="term" value="F:nucleic acid binding"/>
    <property type="evidence" value="ECO:0007669"/>
    <property type="project" value="InterPro"/>
</dbReference>
<sequence length="526" mass="62127">MISLMDKQKIIIDGFLNGKSQWGIHRETGISRKTIRKYIREYEEKRSKLLEGEGDKLILTEEMIEPPKYDSSNRQKVKLTDEIMARIDFYLEENEEKRRIGKSKQQKKKIDIHECLVEEGYDISYPTVCNYIRNISDEKKEAYIRQEYELGDVSEFDWGHVKLEINGESKNIQMAVMTTAKGNYRFSYLYQNQKMESFLDSHVRFFNHVGGVHREIVYDNMKVAVKRFVTKADKEPTDGLLKLSMYYGFNYRFCNARRGNEKGHVERSVEYVRRKVFSKKDTFETLEEANKYLEEELNKLNSKPQKYNENKTAKDILIEEFPYLIKLMPTYDIARVVELRVNKYSVISIDENKYSVPDSLVGKFVTAKIYPNNITIYHENIRVTEHKRSFGLSTWNIKIKHYLNTLKKKPGAIHNSTAMRQMNSKLQNIYNKYYTQNPRDFIDLIELISEEGLERIEEIIKELERINPLNIDTEKIKLLCHRKDESIGEKTYKNTEIEKHSKLILNHYGGLLKGSPVEFDKEALII</sequence>
<proteinExistence type="inferred from homology"/>
<dbReference type="PANTHER" id="PTHR35004">
    <property type="entry name" value="TRANSPOSASE RV3428C-RELATED"/>
    <property type="match status" value="1"/>
</dbReference>
<dbReference type="NCBIfam" id="NF033546">
    <property type="entry name" value="transpos_IS21"/>
    <property type="match status" value="1"/>
</dbReference>
<protein>
    <submittedName>
        <fullName evidence="3">Transposase</fullName>
    </submittedName>
</protein>
<dbReference type="InterPro" id="IPR054353">
    <property type="entry name" value="IstA-like_C"/>
</dbReference>
<dbReference type="InterPro" id="IPR001584">
    <property type="entry name" value="Integrase_cat-core"/>
</dbReference>
<evidence type="ECO:0000259" key="2">
    <source>
        <dbReference type="PROSITE" id="PS50994"/>
    </source>
</evidence>
<dbReference type="AlphaFoldDB" id="A0A3P8MN56"/>